<protein>
    <submittedName>
        <fullName evidence="1">Uncharacterized protein</fullName>
    </submittedName>
</protein>
<evidence type="ECO:0000313" key="2">
    <source>
        <dbReference type="Proteomes" id="UP000219914"/>
    </source>
</evidence>
<evidence type="ECO:0000313" key="1">
    <source>
        <dbReference type="EMBL" id="PDT23037.1"/>
    </source>
</evidence>
<organism evidence="1 2">
    <name type="scientific">Rhizobium hidalgonense</name>
    <dbReference type="NCBI Taxonomy" id="1538159"/>
    <lineage>
        <taxon>Bacteria</taxon>
        <taxon>Pseudomonadati</taxon>
        <taxon>Pseudomonadota</taxon>
        <taxon>Alphaproteobacteria</taxon>
        <taxon>Hyphomicrobiales</taxon>
        <taxon>Rhizobiaceae</taxon>
        <taxon>Rhizobium/Agrobacterium group</taxon>
        <taxon>Rhizobium</taxon>
    </lineage>
</organism>
<dbReference type="EMBL" id="NWSY01000009">
    <property type="protein sequence ID" value="PDT23037.1"/>
    <property type="molecule type" value="Genomic_DNA"/>
</dbReference>
<comment type="caution">
    <text evidence="1">The sequence shown here is derived from an EMBL/GenBank/DDBJ whole genome shotgun (WGS) entry which is preliminary data.</text>
</comment>
<dbReference type="Proteomes" id="UP000219914">
    <property type="component" value="Unassembled WGS sequence"/>
</dbReference>
<proteinExistence type="predicted"/>
<accession>A0ABX4JWE3</accession>
<reference evidence="1 2" key="1">
    <citation type="submission" date="2017-09" db="EMBL/GenBank/DDBJ databases">
        <title>Comparative genomics of rhizobia isolated from Phaseolus vulgaris in China.</title>
        <authorList>
            <person name="Tong W."/>
        </authorList>
    </citation>
    <scope>NUCLEOTIDE SEQUENCE [LARGE SCALE GENOMIC DNA]</scope>
    <source>
        <strain evidence="1 2">FH14</strain>
    </source>
</reference>
<sequence>MEAGADVEVWQKQTPYSVIPGLEPGIHAFCRCGAGVGPRIKPEDDGVWGGFWSKAAKIPGAAATFT</sequence>
<name>A0ABX4JWE3_9HYPH</name>
<gene>
    <name evidence="1" type="ORF">CO674_13890</name>
</gene>
<keyword evidence="2" id="KW-1185">Reference proteome</keyword>